<keyword evidence="3" id="KW-1185">Reference proteome</keyword>
<proteinExistence type="predicted"/>
<feature type="compositionally biased region" description="Polar residues" evidence="1">
    <location>
        <begin position="20"/>
        <end position="34"/>
    </location>
</feature>
<sequence>MTKLHIAKAIDSTSPKKKYQSNGQGSGENPTNSKLLRTKLLQRVVDLLEKDDSMVEFVSSIVDSMGKVPLEQDTMRRAFLAQLNQDKKTMTCSSTRSSGRPKRLNVHHCREFILACVNEIVDLEDTDPAFDYAESIAESDTMDSITFYQPKIKVTMQECLVRPASPLNKIESTFDYCETLTASSQMDVATHLRNVIKSYQDRVQCQEEDKMLEEDYVDDETFNKVRAYAHNMAIKRRAFQEFKRQMPMEPASPIKEKSSRLSRRTILLEELPTKVISPCSSPLKEYASKYNTFDKLKRNRANSPLNRQRKTIAIQQFKKGTKAYHINHHTVRQVVVMTLVILLAIVWLHDEFQLL</sequence>
<dbReference type="EMBL" id="JNBS01000224">
    <property type="protein sequence ID" value="OQS07607.1"/>
    <property type="molecule type" value="Genomic_DNA"/>
</dbReference>
<gene>
    <name evidence="2" type="ORF">THRCLA_00397</name>
</gene>
<dbReference type="AlphaFoldDB" id="A0A1W0ABA9"/>
<organism evidence="2 3">
    <name type="scientific">Thraustotheca clavata</name>
    <dbReference type="NCBI Taxonomy" id="74557"/>
    <lineage>
        <taxon>Eukaryota</taxon>
        <taxon>Sar</taxon>
        <taxon>Stramenopiles</taxon>
        <taxon>Oomycota</taxon>
        <taxon>Saprolegniomycetes</taxon>
        <taxon>Saprolegniales</taxon>
        <taxon>Achlyaceae</taxon>
        <taxon>Thraustotheca</taxon>
    </lineage>
</organism>
<comment type="caution">
    <text evidence="2">The sequence shown here is derived from an EMBL/GenBank/DDBJ whole genome shotgun (WGS) entry which is preliminary data.</text>
</comment>
<name>A0A1W0ABA9_9STRA</name>
<evidence type="ECO:0000313" key="2">
    <source>
        <dbReference type="EMBL" id="OQS07607.1"/>
    </source>
</evidence>
<dbReference type="OrthoDB" id="67885at2759"/>
<protein>
    <submittedName>
        <fullName evidence="2">Uncharacterized protein</fullName>
    </submittedName>
</protein>
<dbReference type="Proteomes" id="UP000243217">
    <property type="component" value="Unassembled WGS sequence"/>
</dbReference>
<reference evidence="2 3" key="1">
    <citation type="journal article" date="2014" name="Genome Biol. Evol.">
        <title>The secreted proteins of Achlya hypogyna and Thraustotheca clavata identify the ancestral oomycete secretome and reveal gene acquisitions by horizontal gene transfer.</title>
        <authorList>
            <person name="Misner I."/>
            <person name="Blouin N."/>
            <person name="Leonard G."/>
            <person name="Richards T.A."/>
            <person name="Lane C.E."/>
        </authorList>
    </citation>
    <scope>NUCLEOTIDE SEQUENCE [LARGE SCALE GENOMIC DNA]</scope>
    <source>
        <strain evidence="2 3">ATCC 34112</strain>
    </source>
</reference>
<evidence type="ECO:0000313" key="3">
    <source>
        <dbReference type="Proteomes" id="UP000243217"/>
    </source>
</evidence>
<evidence type="ECO:0000256" key="1">
    <source>
        <dbReference type="SAM" id="MobiDB-lite"/>
    </source>
</evidence>
<feature type="region of interest" description="Disordered" evidence="1">
    <location>
        <begin position="1"/>
        <end position="34"/>
    </location>
</feature>
<accession>A0A1W0ABA9</accession>